<keyword evidence="4" id="KW-1185">Reference proteome</keyword>
<dbReference type="PANTHER" id="PTHR48045">
    <property type="entry name" value="UDP-GLYCOSYLTRANSFERASE 72B1"/>
    <property type="match status" value="1"/>
</dbReference>
<dbReference type="InterPro" id="IPR002213">
    <property type="entry name" value="UDP_glucos_trans"/>
</dbReference>
<evidence type="ECO:0000313" key="3">
    <source>
        <dbReference type="EMBL" id="KAE8010502.1"/>
    </source>
</evidence>
<keyword evidence="2" id="KW-0808">Transferase</keyword>
<keyword evidence="1" id="KW-0328">Glycosyltransferase</keyword>
<dbReference type="AlphaFoldDB" id="A0A5N6QX52"/>
<reference evidence="3 4" key="1">
    <citation type="submission" date="2019-06" db="EMBL/GenBank/DDBJ databases">
        <title>A chromosomal-level reference genome of Carpinus fangiana (Coryloideae, Betulaceae).</title>
        <authorList>
            <person name="Yang X."/>
            <person name="Wang Z."/>
            <person name="Zhang L."/>
            <person name="Hao G."/>
            <person name="Liu J."/>
            <person name="Yang Y."/>
        </authorList>
    </citation>
    <scope>NUCLEOTIDE SEQUENCE [LARGE SCALE GENOMIC DNA]</scope>
    <source>
        <strain evidence="3">Cfa_2016G</strain>
        <tissue evidence="3">Leaf</tissue>
    </source>
</reference>
<protein>
    <submittedName>
        <fullName evidence="3">Uncharacterized protein</fullName>
    </submittedName>
</protein>
<dbReference type="OrthoDB" id="5835829at2759"/>
<dbReference type="FunFam" id="3.40.50.2000:FF:000088">
    <property type="entry name" value="Glycosyltransferase"/>
    <property type="match status" value="1"/>
</dbReference>
<dbReference type="SUPFAM" id="SSF53756">
    <property type="entry name" value="UDP-Glycosyltransferase/glycogen phosphorylase"/>
    <property type="match status" value="1"/>
</dbReference>
<dbReference type="Gene3D" id="3.40.50.2000">
    <property type="entry name" value="Glycogen Phosphorylase B"/>
    <property type="match status" value="2"/>
</dbReference>
<dbReference type="EMBL" id="CM017322">
    <property type="protein sequence ID" value="KAE8010502.1"/>
    <property type="molecule type" value="Genomic_DNA"/>
</dbReference>
<organism evidence="3 4">
    <name type="scientific">Carpinus fangiana</name>
    <dbReference type="NCBI Taxonomy" id="176857"/>
    <lineage>
        <taxon>Eukaryota</taxon>
        <taxon>Viridiplantae</taxon>
        <taxon>Streptophyta</taxon>
        <taxon>Embryophyta</taxon>
        <taxon>Tracheophyta</taxon>
        <taxon>Spermatophyta</taxon>
        <taxon>Magnoliopsida</taxon>
        <taxon>eudicotyledons</taxon>
        <taxon>Gunneridae</taxon>
        <taxon>Pentapetalae</taxon>
        <taxon>rosids</taxon>
        <taxon>fabids</taxon>
        <taxon>Fagales</taxon>
        <taxon>Betulaceae</taxon>
        <taxon>Carpinus</taxon>
    </lineage>
</organism>
<proteinExistence type="predicted"/>
<evidence type="ECO:0000256" key="2">
    <source>
        <dbReference type="ARBA" id="ARBA00022679"/>
    </source>
</evidence>
<name>A0A5N6QX52_9ROSI</name>
<evidence type="ECO:0000313" key="4">
    <source>
        <dbReference type="Proteomes" id="UP000327013"/>
    </source>
</evidence>
<dbReference type="PANTHER" id="PTHR48045:SF20">
    <property type="entry name" value="UDP-RHAMNOSE:RHAMNOSYLTRANSFERASE 1"/>
    <property type="match status" value="1"/>
</dbReference>
<dbReference type="CDD" id="cd03784">
    <property type="entry name" value="GT1_Gtf-like"/>
    <property type="match status" value="1"/>
</dbReference>
<evidence type="ECO:0000256" key="1">
    <source>
        <dbReference type="ARBA" id="ARBA00022676"/>
    </source>
</evidence>
<dbReference type="Proteomes" id="UP000327013">
    <property type="component" value="Chromosome 2"/>
</dbReference>
<sequence length="403" mass="45391">MLPVVSMANDEKKLHIAMFPWLAFGHMIPYLELAKLIASKGHRISFISTPRNIDRLPKIPPSLASLINFVKLPLPHVQNLPDNAEATTDVPLNLVPFLKKAYDALQDSMTLFLEDSHPDWLLYDFAPYWLPAIARNLGIPGAFFSIFIAAGLGICGTKAHLGERKSPEDYTVPPRWIPFPTTVAFRLFEVLKVFEQGLTGVEGDVPDIYRFVEMLQGCDLVAVRSCTEFEPEWLSLLEDLNGKPVLPVGQLPTTAYDGEDDTDTWRWMKAWLDMQSKGSVVYVAFGSEAKPSQIELTEIALGLEQSGLPFFWVLRTRRGLADTEVLDEKKIGYLIPRNDLDGSFTRDSVAESLRLVIVEEEGKAYRGKAKEMKGLFGDRDSQDRYVNSFLGYLKTHLQPQKVE</sequence>
<accession>A0A5N6QX52</accession>
<dbReference type="GO" id="GO:0008194">
    <property type="term" value="F:UDP-glycosyltransferase activity"/>
    <property type="evidence" value="ECO:0007669"/>
    <property type="project" value="InterPro"/>
</dbReference>
<gene>
    <name evidence="3" type="ORF">FH972_006869</name>
</gene>